<dbReference type="AlphaFoldDB" id="A0A6A6CET3"/>
<evidence type="ECO:0000256" key="1">
    <source>
        <dbReference type="SAM" id="MobiDB-lite"/>
    </source>
</evidence>
<organism evidence="3 4">
    <name type="scientific">Zasmidium cellare ATCC 36951</name>
    <dbReference type="NCBI Taxonomy" id="1080233"/>
    <lineage>
        <taxon>Eukaryota</taxon>
        <taxon>Fungi</taxon>
        <taxon>Dikarya</taxon>
        <taxon>Ascomycota</taxon>
        <taxon>Pezizomycotina</taxon>
        <taxon>Dothideomycetes</taxon>
        <taxon>Dothideomycetidae</taxon>
        <taxon>Mycosphaerellales</taxon>
        <taxon>Mycosphaerellaceae</taxon>
        <taxon>Zasmidium</taxon>
    </lineage>
</organism>
<dbReference type="OrthoDB" id="8954335at2759"/>
<feature type="region of interest" description="Disordered" evidence="1">
    <location>
        <begin position="93"/>
        <end position="117"/>
    </location>
</feature>
<evidence type="ECO:0000313" key="4">
    <source>
        <dbReference type="Proteomes" id="UP000799537"/>
    </source>
</evidence>
<feature type="region of interest" description="Disordered" evidence="1">
    <location>
        <begin position="575"/>
        <end position="625"/>
    </location>
</feature>
<dbReference type="InterPro" id="IPR027417">
    <property type="entry name" value="P-loop_NTPase"/>
</dbReference>
<feature type="domain" description="DUF8206" evidence="2">
    <location>
        <begin position="365"/>
        <end position="418"/>
    </location>
</feature>
<dbReference type="EMBL" id="ML993599">
    <property type="protein sequence ID" value="KAF2165724.1"/>
    <property type="molecule type" value="Genomic_DNA"/>
</dbReference>
<dbReference type="RefSeq" id="XP_033666613.1">
    <property type="nucleotide sequence ID" value="XM_033807047.1"/>
</dbReference>
<dbReference type="PANTHER" id="PTHR32046">
    <property type="entry name" value="G DOMAIN-CONTAINING PROTEIN"/>
    <property type="match status" value="1"/>
</dbReference>
<reference evidence="3" key="1">
    <citation type="journal article" date="2020" name="Stud. Mycol.">
        <title>101 Dothideomycetes genomes: a test case for predicting lifestyles and emergence of pathogens.</title>
        <authorList>
            <person name="Haridas S."/>
            <person name="Albert R."/>
            <person name="Binder M."/>
            <person name="Bloem J."/>
            <person name="Labutti K."/>
            <person name="Salamov A."/>
            <person name="Andreopoulos B."/>
            <person name="Baker S."/>
            <person name="Barry K."/>
            <person name="Bills G."/>
            <person name="Bluhm B."/>
            <person name="Cannon C."/>
            <person name="Castanera R."/>
            <person name="Culley D."/>
            <person name="Daum C."/>
            <person name="Ezra D."/>
            <person name="Gonzalez J."/>
            <person name="Henrissat B."/>
            <person name="Kuo A."/>
            <person name="Liang C."/>
            <person name="Lipzen A."/>
            <person name="Lutzoni F."/>
            <person name="Magnuson J."/>
            <person name="Mondo S."/>
            <person name="Nolan M."/>
            <person name="Ohm R."/>
            <person name="Pangilinan J."/>
            <person name="Park H.-J."/>
            <person name="Ramirez L."/>
            <person name="Alfaro M."/>
            <person name="Sun H."/>
            <person name="Tritt A."/>
            <person name="Yoshinaga Y."/>
            <person name="Zwiers L.-H."/>
            <person name="Turgeon B."/>
            <person name="Goodwin S."/>
            <person name="Spatafora J."/>
            <person name="Crous P."/>
            <person name="Grigoriev I."/>
        </authorList>
    </citation>
    <scope>NUCLEOTIDE SEQUENCE</scope>
    <source>
        <strain evidence="3">ATCC 36951</strain>
    </source>
</reference>
<dbReference type="InterPro" id="IPR058519">
    <property type="entry name" value="DUF8206"/>
</dbReference>
<dbReference type="Proteomes" id="UP000799537">
    <property type="component" value="Unassembled WGS sequence"/>
</dbReference>
<sequence>MKAGGAARGQQPCSGSNTSLLEDIPELNILILGQIGVGKSTFVNAILNYIKYDSLDDALRSQRVQCVIPTSFTWQRLVRGDYVPKVISVQPNAGDYTASPPQSQEEAKPGQSATRGIGQYTVPLGNTLVRLIDTPGIGDIRGVSRDNDIIAKITESLGSLEVLSGIVILLKLDEARLTGMLAYCLKELFTFFHRNAAKNIVFGFTHSRGISFQPGATYAKLQQMLERDPISGLHVGPDVTYCFDSEGFQCLAAHCAGVNIKEMGKVRDYRTSWKKSAAEALRMLMHFRPSITAPHRTVETLDLYWSRWAMWRLVRSSKEISKTTQSNVELQRDEERNLKEALLRCDELEKVRCLSEAIHKSEQQDVPSVVCSHPDCTVVRDGHEQYKSICHDDCFCADIPIGQRYCTSIVRCKAFIGQNGAFEKVSSGDTAIRRRIQMNEQGAEHIKKRIREQQRIVDQYRCEIKPFHVFANHLAGVIERDSIKPWNNSTLGYLDCLIDAERGKVETGASNKQLQKLLAERCEHKENTGALIKGNDNVVLEPQSLQNLMAELSSLELTRPFWDRVWDSSSDIKCASSSDTEERGLEPDSDISPNASGLKRCRQWQHGPTPDEYGHPDWYKSRWAH</sequence>
<dbReference type="SUPFAM" id="SSF52540">
    <property type="entry name" value="P-loop containing nucleoside triphosphate hydrolases"/>
    <property type="match status" value="2"/>
</dbReference>
<dbReference type="PANTHER" id="PTHR32046:SF11">
    <property type="entry name" value="IMMUNE-ASSOCIATED NUCLEOTIDE-BINDING PROTEIN 10-LIKE"/>
    <property type="match status" value="1"/>
</dbReference>
<evidence type="ECO:0000259" key="2">
    <source>
        <dbReference type="Pfam" id="PF26633"/>
    </source>
</evidence>
<keyword evidence="4" id="KW-1185">Reference proteome</keyword>
<dbReference type="Gene3D" id="3.40.50.300">
    <property type="entry name" value="P-loop containing nucleotide triphosphate hydrolases"/>
    <property type="match status" value="1"/>
</dbReference>
<name>A0A6A6CET3_ZASCE</name>
<gene>
    <name evidence="3" type="ORF">M409DRAFT_24012</name>
</gene>
<feature type="compositionally biased region" description="Basic and acidic residues" evidence="1">
    <location>
        <begin position="612"/>
        <end position="625"/>
    </location>
</feature>
<evidence type="ECO:0000313" key="3">
    <source>
        <dbReference type="EMBL" id="KAF2165724.1"/>
    </source>
</evidence>
<accession>A0A6A6CET3</accession>
<dbReference type="GeneID" id="54560319"/>
<proteinExistence type="predicted"/>
<protein>
    <recommendedName>
        <fullName evidence="2">DUF8206 domain-containing protein</fullName>
    </recommendedName>
</protein>
<dbReference type="Pfam" id="PF26633">
    <property type="entry name" value="DUF8206"/>
    <property type="match status" value="1"/>
</dbReference>